<comment type="caution">
    <text evidence="1">The sequence shown here is derived from an EMBL/GenBank/DDBJ whole genome shotgun (WGS) entry which is preliminary data.</text>
</comment>
<sequence length="199" mass="22879">MAIGGIGTTVGYPAGYTTRKAERNTAGKNFADRIANVADELSYGNNSCKKTAMTNITSEQDGFMVGTGFNIYDSIIYTRQEINAEQELNFPIETERYKIENASYVDGVPAYEIMDKETGRGLYIREDQLVIQKDAKTGLEFVINMDQPFSCNVPMEKTQRELYLISRYSLIWQQAQKHHLRVIHWIYRYNFYTQFCRGA</sequence>
<dbReference type="AlphaFoldDB" id="A0A6L5YLG1"/>
<proteinExistence type="predicted"/>
<dbReference type="RefSeq" id="WP_154497323.1">
    <property type="nucleotide sequence ID" value="NZ_VUMU01000015.1"/>
</dbReference>
<evidence type="ECO:0000313" key="1">
    <source>
        <dbReference type="EMBL" id="MST58813.1"/>
    </source>
</evidence>
<dbReference type="EMBL" id="VUMU01000015">
    <property type="protein sequence ID" value="MST58813.1"/>
    <property type="molecule type" value="Genomic_DNA"/>
</dbReference>
<dbReference type="Proteomes" id="UP000476055">
    <property type="component" value="Unassembled WGS sequence"/>
</dbReference>
<organism evidence="1 2">
    <name type="scientific">Waltera intestinalis</name>
    <dbReference type="NCBI Taxonomy" id="2606635"/>
    <lineage>
        <taxon>Bacteria</taxon>
        <taxon>Bacillati</taxon>
        <taxon>Bacillota</taxon>
        <taxon>Clostridia</taxon>
        <taxon>Lachnospirales</taxon>
        <taxon>Lachnospiraceae</taxon>
        <taxon>Waltera</taxon>
    </lineage>
</organism>
<name>A0A6L5YLG1_9FIRM</name>
<reference evidence="1 2" key="1">
    <citation type="submission" date="2019-08" db="EMBL/GenBank/DDBJ databases">
        <title>In-depth cultivation of the pig gut microbiome towards novel bacterial diversity and tailored functional studies.</title>
        <authorList>
            <person name="Wylensek D."/>
            <person name="Hitch T.C.A."/>
            <person name="Clavel T."/>
        </authorList>
    </citation>
    <scope>NUCLEOTIDE SEQUENCE [LARGE SCALE GENOMIC DNA]</scope>
    <source>
        <strain evidence="1 2">WCA3-601-WT-6H</strain>
    </source>
</reference>
<protein>
    <submittedName>
        <fullName evidence="1">Uncharacterized protein</fullName>
    </submittedName>
</protein>
<gene>
    <name evidence="1" type="ORF">FYJ59_11300</name>
</gene>
<evidence type="ECO:0000313" key="2">
    <source>
        <dbReference type="Proteomes" id="UP000476055"/>
    </source>
</evidence>
<accession>A0A6L5YLG1</accession>
<keyword evidence="2" id="KW-1185">Reference proteome</keyword>